<dbReference type="InterPro" id="IPR050273">
    <property type="entry name" value="GppA/Ppx_hydrolase"/>
</dbReference>
<evidence type="ECO:0000313" key="3">
    <source>
        <dbReference type="Proteomes" id="UP000000310"/>
    </source>
</evidence>
<evidence type="ECO:0000313" key="2">
    <source>
        <dbReference type="EMBL" id="ADY52294.1"/>
    </source>
</evidence>
<dbReference type="SUPFAM" id="SSF53067">
    <property type="entry name" value="Actin-like ATPase domain"/>
    <property type="match status" value="2"/>
</dbReference>
<evidence type="ECO:0000259" key="1">
    <source>
        <dbReference type="Pfam" id="PF02541"/>
    </source>
</evidence>
<sequence length="303" mass="34420">MKAVIDIGTNTFHLLIGEVKNGRSEILFRQTIPVKLGEGGGISRGEIIPAAYQRGLDALKIFKDRIDEFKVKQIKATATAAVRDAKNGVDFINDVYKQNQIKIDVINGQQEAEYIYKGAKAAQILSREKALIIDIGGGSTELIIADHRQIFWKESYRIGAARLLSDFHKSDPISSLDIFNLNKHLQEVLKIFLEVYQEYRPTVLIGTAGSFDSFKEMFLFDETNQASELINYEFQNHQFLDLLEKIIKSTHEERCHMQGLIPLRVDMILMSSLLVKFILAETEIKRIISCTYSLKEGLLFSED</sequence>
<dbReference type="AlphaFoldDB" id="F0S7N4"/>
<proteinExistence type="predicted"/>
<gene>
    <name evidence="2" type="ordered locus">Pedsa_1737</name>
</gene>
<dbReference type="Gene3D" id="3.30.420.150">
    <property type="entry name" value="Exopolyphosphatase. Domain 2"/>
    <property type="match status" value="1"/>
</dbReference>
<reference evidence="3" key="2">
    <citation type="submission" date="2011-02" db="EMBL/GenBank/DDBJ databases">
        <title>The complete genome of Pedobacter saltans DSM 12145.</title>
        <authorList>
            <consortium name="US DOE Joint Genome Institute (JGI-PGF)"/>
            <person name="Lucas S."/>
            <person name="Copeland A."/>
            <person name="Lapidus A."/>
            <person name="Bruce D."/>
            <person name="Goodwin L."/>
            <person name="Pitluck S."/>
            <person name="Kyrpides N."/>
            <person name="Mavromatis K."/>
            <person name="Pagani I."/>
            <person name="Ivanova N."/>
            <person name="Ovchinnikova G."/>
            <person name="Lu M."/>
            <person name="Detter J.C."/>
            <person name="Han C."/>
            <person name="Land M."/>
            <person name="Hauser L."/>
            <person name="Markowitz V."/>
            <person name="Cheng J.-F."/>
            <person name="Hugenholtz P."/>
            <person name="Woyke T."/>
            <person name="Wu D."/>
            <person name="Tindall B."/>
            <person name="Pomrenke H.G."/>
            <person name="Brambilla E."/>
            <person name="Klenk H.-P."/>
            <person name="Eisen J.A."/>
        </authorList>
    </citation>
    <scope>NUCLEOTIDE SEQUENCE [LARGE SCALE GENOMIC DNA]</scope>
    <source>
        <strain evidence="3">ATCC 51119 / DSM 12145 / JCM 21818 / LMG 10337 / NBRC 100064 / NCIMB 13643</strain>
    </source>
</reference>
<name>F0S7N4_PSESL</name>
<dbReference type="InterPro" id="IPR003695">
    <property type="entry name" value="Ppx_GppA_N"/>
</dbReference>
<protein>
    <submittedName>
        <fullName evidence="2">Ppx/GppA phosphatase</fullName>
    </submittedName>
</protein>
<dbReference type="Proteomes" id="UP000000310">
    <property type="component" value="Chromosome"/>
</dbReference>
<dbReference type="PANTHER" id="PTHR30005:SF0">
    <property type="entry name" value="RETROGRADE REGULATION PROTEIN 2"/>
    <property type="match status" value="1"/>
</dbReference>
<dbReference type="PANTHER" id="PTHR30005">
    <property type="entry name" value="EXOPOLYPHOSPHATASE"/>
    <property type="match status" value="1"/>
</dbReference>
<keyword evidence="3" id="KW-1185">Reference proteome</keyword>
<dbReference type="GO" id="GO:0016462">
    <property type="term" value="F:pyrophosphatase activity"/>
    <property type="evidence" value="ECO:0007669"/>
    <property type="project" value="TreeGrafter"/>
</dbReference>
<dbReference type="RefSeq" id="WP_013632785.1">
    <property type="nucleotide sequence ID" value="NC_015177.1"/>
</dbReference>
<dbReference type="eggNOG" id="COG0248">
    <property type="taxonomic scope" value="Bacteria"/>
</dbReference>
<dbReference type="OrthoDB" id="9814545at2"/>
<reference evidence="2 3" key="1">
    <citation type="journal article" date="2011" name="Stand. Genomic Sci.">
        <title>Complete genome sequence of the gliding, heparinolytic Pedobacter saltans type strain (113).</title>
        <authorList>
            <person name="Liolios K."/>
            <person name="Sikorski J."/>
            <person name="Lu M."/>
            <person name="Nolan M."/>
            <person name="Lapidus A."/>
            <person name="Lucas S."/>
            <person name="Hammon N."/>
            <person name="Deshpande S."/>
            <person name="Cheng J.F."/>
            <person name="Tapia R."/>
            <person name="Han C."/>
            <person name="Goodwin L."/>
            <person name="Pitluck S."/>
            <person name="Huntemann M."/>
            <person name="Ivanova N."/>
            <person name="Pagani I."/>
            <person name="Mavromatis K."/>
            <person name="Ovchinikova G."/>
            <person name="Pati A."/>
            <person name="Chen A."/>
            <person name="Palaniappan K."/>
            <person name="Land M."/>
            <person name="Hauser L."/>
            <person name="Brambilla E.M."/>
            <person name="Kotsyurbenko O."/>
            <person name="Rohde M."/>
            <person name="Tindall B.J."/>
            <person name="Abt B."/>
            <person name="Goker M."/>
            <person name="Detter J.C."/>
            <person name="Woyke T."/>
            <person name="Bristow J."/>
            <person name="Eisen J.A."/>
            <person name="Markowitz V."/>
            <person name="Hugenholtz P."/>
            <person name="Klenk H.P."/>
            <person name="Kyrpides N.C."/>
        </authorList>
    </citation>
    <scope>NUCLEOTIDE SEQUENCE [LARGE SCALE GENOMIC DNA]</scope>
    <source>
        <strain evidence="3">ATCC 51119 / DSM 12145 / JCM 21818 / LMG 10337 / NBRC 100064 / NCIMB 13643</strain>
    </source>
</reference>
<dbReference type="KEGG" id="psn:Pedsa_1737"/>
<feature type="domain" description="Ppx/GppA phosphatase N-terminal" evidence="1">
    <location>
        <begin position="16"/>
        <end position="302"/>
    </location>
</feature>
<dbReference type="CDD" id="cd24055">
    <property type="entry name" value="ASKHA_NBD_ChPPX-like"/>
    <property type="match status" value="1"/>
</dbReference>
<dbReference type="EMBL" id="CP002545">
    <property type="protein sequence ID" value="ADY52294.1"/>
    <property type="molecule type" value="Genomic_DNA"/>
</dbReference>
<dbReference type="Gene3D" id="3.30.420.40">
    <property type="match status" value="1"/>
</dbReference>
<accession>F0S7N4</accession>
<dbReference type="InterPro" id="IPR043129">
    <property type="entry name" value="ATPase_NBD"/>
</dbReference>
<organism evidence="2 3">
    <name type="scientific">Pseudopedobacter saltans (strain ATCC 51119 / DSM 12145 / JCM 21818 / CCUG 39354 / LMG 10337 / NBRC 100064 / NCIMB 13643)</name>
    <name type="common">Pedobacter saltans</name>
    <dbReference type="NCBI Taxonomy" id="762903"/>
    <lineage>
        <taxon>Bacteria</taxon>
        <taxon>Pseudomonadati</taxon>
        <taxon>Bacteroidota</taxon>
        <taxon>Sphingobacteriia</taxon>
        <taxon>Sphingobacteriales</taxon>
        <taxon>Sphingobacteriaceae</taxon>
        <taxon>Pseudopedobacter</taxon>
    </lineage>
</organism>
<dbReference type="Pfam" id="PF02541">
    <property type="entry name" value="Ppx-GppA"/>
    <property type="match status" value="1"/>
</dbReference>
<dbReference type="STRING" id="762903.Pedsa_1737"/>
<dbReference type="HOGENOM" id="CLU_025908_1_3_10"/>